<feature type="domain" description="Pyrrolo-quinoline quinone repeat" evidence="2">
    <location>
        <begin position="265"/>
        <end position="397"/>
    </location>
</feature>
<dbReference type="PANTHER" id="PTHR34512:SF30">
    <property type="entry name" value="OUTER MEMBRANE PROTEIN ASSEMBLY FACTOR BAMB"/>
    <property type="match status" value="1"/>
</dbReference>
<dbReference type="AlphaFoldDB" id="A0A517T8H6"/>
<accession>A0A517T8H6</accession>
<feature type="domain" description="Pyrrolo-quinoline quinone repeat" evidence="2">
    <location>
        <begin position="100"/>
        <end position="223"/>
    </location>
</feature>
<dbReference type="InterPro" id="IPR015943">
    <property type="entry name" value="WD40/YVTN_repeat-like_dom_sf"/>
</dbReference>
<dbReference type="PANTHER" id="PTHR34512">
    <property type="entry name" value="CELL SURFACE PROTEIN"/>
    <property type="match status" value="1"/>
</dbReference>
<dbReference type="SMART" id="SM00564">
    <property type="entry name" value="PQQ"/>
    <property type="match status" value="3"/>
</dbReference>
<feature type="compositionally biased region" description="Basic and acidic residues" evidence="1">
    <location>
        <begin position="241"/>
        <end position="257"/>
    </location>
</feature>
<organism evidence="3 4">
    <name type="scientific">Calycomorphotria hydatis</name>
    <dbReference type="NCBI Taxonomy" id="2528027"/>
    <lineage>
        <taxon>Bacteria</taxon>
        <taxon>Pseudomonadati</taxon>
        <taxon>Planctomycetota</taxon>
        <taxon>Planctomycetia</taxon>
        <taxon>Planctomycetales</taxon>
        <taxon>Planctomycetaceae</taxon>
        <taxon>Calycomorphotria</taxon>
    </lineage>
</organism>
<keyword evidence="4" id="KW-1185">Reference proteome</keyword>
<name>A0A517T8H6_9PLAN</name>
<dbReference type="InterPro" id="IPR018391">
    <property type="entry name" value="PQQ_b-propeller_rpt"/>
</dbReference>
<feature type="region of interest" description="Disordered" evidence="1">
    <location>
        <begin position="221"/>
        <end position="261"/>
    </location>
</feature>
<dbReference type="Pfam" id="PF13360">
    <property type="entry name" value="PQQ_2"/>
    <property type="match status" value="2"/>
</dbReference>
<dbReference type="Gene3D" id="2.130.10.10">
    <property type="entry name" value="YVTN repeat-like/Quinoprotein amine dehydrogenase"/>
    <property type="match status" value="2"/>
</dbReference>
<sequence length="475" mass="51745">MTVSLNKIKISQPFTRSHKMIRPFVLNLILVLPTITAGAADWPQWQGPDRNAISPETGLLQEWPENGPALTWRVEGLGGGDSAPAVVDGMLFAMSNRDGKEIVWARSAADGKEIWATELGDEFQQDKHQSKEGPGCTPTIDGDRLYVIGMGGRIACLKLSDGEVVWQRSLVEDFGGITPVWSFRESPLVDDDKVICTPGSTDALIVALDKMTGETIWKTSWTAAESEQTKSDDLRQPPGERSGRFGERRGGRFEGRGGRGGRAGAAYSSAIAIEFEGQRQYVQLTAKALVGVAATDGELLWQYNAPANRIGINCSTPLYRDGLVFAASAYGNGGGAAKLVKGENGEIRAEEVYFSRSMQNHHGGMIIIDGALYGANGGNEGGFLTCMDFQNGDILWRDRDAPKGALLMADDRLYLRTEGGEMILIEPSREELIVRGRFDQPDRTSLPAWAHPIIADGKMYVRDQSLLLCYDVSAK</sequence>
<proteinExistence type="predicted"/>
<dbReference type="InterPro" id="IPR002372">
    <property type="entry name" value="PQQ_rpt_dom"/>
</dbReference>
<evidence type="ECO:0000313" key="3">
    <source>
        <dbReference type="EMBL" id="QDT64680.1"/>
    </source>
</evidence>
<evidence type="ECO:0000259" key="2">
    <source>
        <dbReference type="Pfam" id="PF13360"/>
    </source>
</evidence>
<protein>
    <submittedName>
        <fullName evidence="3">Outer membrane biogenesis protein BamB</fullName>
    </submittedName>
</protein>
<evidence type="ECO:0000313" key="4">
    <source>
        <dbReference type="Proteomes" id="UP000319976"/>
    </source>
</evidence>
<dbReference type="Proteomes" id="UP000319976">
    <property type="component" value="Chromosome"/>
</dbReference>
<reference evidence="3 4" key="1">
    <citation type="submission" date="2019-02" db="EMBL/GenBank/DDBJ databases">
        <title>Deep-cultivation of Planctomycetes and their phenomic and genomic characterization uncovers novel biology.</title>
        <authorList>
            <person name="Wiegand S."/>
            <person name="Jogler M."/>
            <person name="Boedeker C."/>
            <person name="Pinto D."/>
            <person name="Vollmers J."/>
            <person name="Rivas-Marin E."/>
            <person name="Kohn T."/>
            <person name="Peeters S.H."/>
            <person name="Heuer A."/>
            <person name="Rast P."/>
            <person name="Oberbeckmann S."/>
            <person name="Bunk B."/>
            <person name="Jeske O."/>
            <person name="Meyerdierks A."/>
            <person name="Storesund J.E."/>
            <person name="Kallscheuer N."/>
            <person name="Luecker S."/>
            <person name="Lage O.M."/>
            <person name="Pohl T."/>
            <person name="Merkel B.J."/>
            <person name="Hornburger P."/>
            <person name="Mueller R.-W."/>
            <person name="Bruemmer F."/>
            <person name="Labrenz M."/>
            <person name="Spormann A.M."/>
            <person name="Op den Camp H."/>
            <person name="Overmann J."/>
            <person name="Amann R."/>
            <person name="Jetten M.S.M."/>
            <person name="Mascher T."/>
            <person name="Medema M.H."/>
            <person name="Devos D.P."/>
            <person name="Kaster A.-K."/>
            <person name="Ovreas L."/>
            <person name="Rohde M."/>
            <person name="Galperin M.Y."/>
            <person name="Jogler C."/>
        </authorList>
    </citation>
    <scope>NUCLEOTIDE SEQUENCE [LARGE SCALE GENOMIC DNA]</scope>
    <source>
        <strain evidence="3 4">V22</strain>
    </source>
</reference>
<dbReference type="InterPro" id="IPR011047">
    <property type="entry name" value="Quinoprotein_ADH-like_sf"/>
</dbReference>
<dbReference type="EMBL" id="CP036316">
    <property type="protein sequence ID" value="QDT64680.1"/>
    <property type="molecule type" value="Genomic_DNA"/>
</dbReference>
<evidence type="ECO:0000256" key="1">
    <source>
        <dbReference type="SAM" id="MobiDB-lite"/>
    </source>
</evidence>
<gene>
    <name evidence="3" type="ORF">V22_19210</name>
</gene>
<dbReference type="KEGG" id="chya:V22_19210"/>
<dbReference type="SUPFAM" id="SSF50998">
    <property type="entry name" value="Quinoprotein alcohol dehydrogenase-like"/>
    <property type="match status" value="1"/>
</dbReference>